<dbReference type="GO" id="GO:0008270">
    <property type="term" value="F:zinc ion binding"/>
    <property type="evidence" value="ECO:0007669"/>
    <property type="project" value="UniProtKB-KW"/>
</dbReference>
<evidence type="ECO:0000313" key="3">
    <source>
        <dbReference type="EMBL" id="AYV80489.1"/>
    </source>
</evidence>
<dbReference type="PANTHER" id="PTHR14879">
    <property type="entry name" value="CASPASE REGULATOR, RING FINGER DOMAIN-CONTAINING"/>
    <property type="match status" value="1"/>
</dbReference>
<dbReference type="InterPro" id="IPR001841">
    <property type="entry name" value="Znf_RING"/>
</dbReference>
<keyword evidence="1" id="KW-0863">Zinc-finger</keyword>
<dbReference type="PROSITE" id="PS50089">
    <property type="entry name" value="ZF_RING_2"/>
    <property type="match status" value="1"/>
</dbReference>
<accession>A0A3G5A4U1</accession>
<keyword evidence="1" id="KW-0479">Metal-binding</keyword>
<sequence length="153" mass="17036">MSYVLLQCVKEKGKLKVKMISSAPFIKGANCQFPRAIRAEGLYYVVKSEGVKLTGKFYTATQKGIIVCQTNDLNEVKKYVDSLNVADTKIQPKVIFGDDDNEECVICMGEKKECVFSPCGHFITCAGCSTEFDKCPICRAKIGCVLRRDEIKN</sequence>
<dbReference type="PANTHER" id="PTHR14879:SF5">
    <property type="entry name" value="RING-TYPE DOMAIN-CONTAINING PROTEIN"/>
    <property type="match status" value="1"/>
</dbReference>
<proteinExistence type="predicted"/>
<dbReference type="Pfam" id="PF13920">
    <property type="entry name" value="zf-C3HC4_3"/>
    <property type="match status" value="1"/>
</dbReference>
<evidence type="ECO:0000256" key="1">
    <source>
        <dbReference type="PROSITE-ProRule" id="PRU00175"/>
    </source>
</evidence>
<dbReference type="InterPro" id="IPR013083">
    <property type="entry name" value="Znf_RING/FYVE/PHD"/>
</dbReference>
<evidence type="ECO:0000259" key="2">
    <source>
        <dbReference type="PROSITE" id="PS50089"/>
    </source>
</evidence>
<name>A0A3G5A4U1_9VIRU</name>
<feature type="domain" description="RING-type" evidence="2">
    <location>
        <begin position="104"/>
        <end position="139"/>
    </location>
</feature>
<dbReference type="InterPro" id="IPR051728">
    <property type="entry name" value="RING-FYVE_E3_ubiquitin-ligase"/>
</dbReference>
<organism evidence="3">
    <name type="scientific">Harvfovirus sp</name>
    <dbReference type="NCBI Taxonomy" id="2487768"/>
    <lineage>
        <taxon>Viruses</taxon>
        <taxon>Varidnaviria</taxon>
        <taxon>Bamfordvirae</taxon>
        <taxon>Nucleocytoviricota</taxon>
        <taxon>Megaviricetes</taxon>
        <taxon>Imitervirales</taxon>
        <taxon>Mimiviridae</taxon>
        <taxon>Klosneuvirinae</taxon>
    </lineage>
</organism>
<keyword evidence="1" id="KW-0862">Zinc</keyword>
<protein>
    <recommendedName>
        <fullName evidence="2">RING-type domain-containing protein</fullName>
    </recommendedName>
</protein>
<dbReference type="SMART" id="SM00184">
    <property type="entry name" value="RING"/>
    <property type="match status" value="1"/>
</dbReference>
<dbReference type="SUPFAM" id="SSF57850">
    <property type="entry name" value="RING/U-box"/>
    <property type="match status" value="1"/>
</dbReference>
<dbReference type="Gene3D" id="3.30.40.10">
    <property type="entry name" value="Zinc/RING finger domain, C3HC4 (zinc finger)"/>
    <property type="match status" value="1"/>
</dbReference>
<gene>
    <name evidence="3" type="ORF">Harvfovirus2_19</name>
</gene>
<reference evidence="3" key="1">
    <citation type="submission" date="2018-10" db="EMBL/GenBank/DDBJ databases">
        <title>Hidden diversity of soil giant viruses.</title>
        <authorList>
            <person name="Schulz F."/>
            <person name="Alteio L."/>
            <person name="Goudeau D."/>
            <person name="Ryan E.M."/>
            <person name="Malmstrom R.R."/>
            <person name="Blanchard J."/>
            <person name="Woyke T."/>
        </authorList>
    </citation>
    <scope>NUCLEOTIDE SEQUENCE</scope>
    <source>
        <strain evidence="3">HAV1</strain>
    </source>
</reference>
<dbReference type="EMBL" id="MK072244">
    <property type="protein sequence ID" value="AYV80489.1"/>
    <property type="molecule type" value="Genomic_DNA"/>
</dbReference>